<evidence type="ECO:0000313" key="1">
    <source>
        <dbReference type="EMBL" id="CBJ91293.1"/>
    </source>
</evidence>
<dbReference type="STRING" id="406817.XNC1_3241"/>
<evidence type="ECO:0000313" key="2">
    <source>
        <dbReference type="Proteomes" id="UP000008075"/>
    </source>
</evidence>
<dbReference type="EMBL" id="FN667742">
    <property type="protein sequence ID" value="CBJ91293.1"/>
    <property type="molecule type" value="Genomic_DNA"/>
</dbReference>
<proteinExistence type="predicted"/>
<dbReference type="eggNOG" id="COG3617">
    <property type="taxonomic scope" value="Bacteria"/>
</dbReference>
<dbReference type="AlphaFoldDB" id="D3VLG7"/>
<name>D3VLG7_XENNA</name>
<sequence>MYFLVIRCRDAVRRGTLPHRFRKWVTSEVLPAIRKTGSYIRKKNTASLGQDIICPCCEKPANIVGVKYYHREKSEIVALCNNSQCPSLPFKVDLSFCHYLQVEDENRNVCDTRQLINGMTSIQKLKLVNALASR</sequence>
<dbReference type="HOGENOM" id="CLU_122835_0_0_6"/>
<dbReference type="KEGG" id="xne:XNC1_3241"/>
<accession>D3VLG7</accession>
<evidence type="ECO:0008006" key="3">
    <source>
        <dbReference type="Google" id="ProtNLM"/>
    </source>
</evidence>
<reference evidence="1 2" key="1">
    <citation type="journal article" date="2011" name="PLoS ONE">
        <title>The entomopathogenic bacterial endosymbionts xenorhabdus and photorhabdus: convergent lifestyles from divergent genomes.</title>
        <authorList>
            <person name="Chaston J.M."/>
            <person name="Suen G."/>
            <person name="Tucker S.L."/>
            <person name="Andersen A.W."/>
            <person name="Bhasin A."/>
            <person name="Bode E."/>
            <person name="Bode H.B."/>
            <person name="Brachmann A.O."/>
            <person name="Cowles C.E."/>
            <person name="Cowles K.N."/>
            <person name="Darby C."/>
            <person name="de Leon L."/>
            <person name="Drace K."/>
            <person name="Du Z."/>
            <person name="Givaudan A."/>
            <person name="Herbert Tran E.E."/>
            <person name="Jewell K.A."/>
            <person name="Knack J.J."/>
            <person name="Krasomil-Osterfeld K.C."/>
            <person name="Kukor R."/>
            <person name="Lanois A."/>
            <person name="Latreille P."/>
            <person name="Leimgruber N.K."/>
            <person name="Lipke C.M."/>
            <person name="Liu R."/>
            <person name="Lu X."/>
            <person name="Martens E.C."/>
            <person name="Marri P.R."/>
            <person name="Medigue C."/>
            <person name="Menard M.L."/>
            <person name="Miller N.M."/>
            <person name="Morales-Soto N."/>
            <person name="Norton S."/>
            <person name="Ogier J.C."/>
            <person name="Orchard S.S."/>
            <person name="Park D."/>
            <person name="Park Y."/>
            <person name="Qurollo B.A."/>
            <person name="Sugar D.R."/>
            <person name="Richards G.R."/>
            <person name="Rouy Z."/>
            <person name="Slominski B."/>
            <person name="Slominski K."/>
            <person name="Snyder H."/>
            <person name="Tjaden B.C."/>
            <person name="van der Hoeven R."/>
            <person name="Welch R.D."/>
            <person name="Wheeler C."/>
            <person name="Xiang B."/>
            <person name="Barbazuk B."/>
            <person name="Gaudriault S."/>
            <person name="Goodner B."/>
            <person name="Slater S.C."/>
            <person name="Forst S."/>
            <person name="Goldman B.S."/>
            <person name="Goodrich-Blair H."/>
        </authorList>
    </citation>
    <scope>NUCLEOTIDE SEQUENCE [LARGE SCALE GENOMIC DNA]</scope>
    <source>
        <strain evidence="2">ATCC 19061 / DSM 3370 / CCUG 14189 / LMG 1036 / NCIMB 9965 / AN6</strain>
    </source>
</reference>
<keyword evidence="2" id="KW-1185">Reference proteome</keyword>
<protein>
    <recommendedName>
        <fullName evidence="3">Bro-N domain-containing protein</fullName>
    </recommendedName>
</protein>
<organism evidence="1 2">
    <name type="scientific">Xenorhabdus nematophila (strain ATCC 19061 / DSM 3370 / CCUG 14189 / LMG 1036 / NCIMB 9965 / AN6)</name>
    <dbReference type="NCBI Taxonomy" id="406817"/>
    <lineage>
        <taxon>Bacteria</taxon>
        <taxon>Pseudomonadati</taxon>
        <taxon>Pseudomonadota</taxon>
        <taxon>Gammaproteobacteria</taxon>
        <taxon>Enterobacterales</taxon>
        <taxon>Morganellaceae</taxon>
        <taxon>Xenorhabdus</taxon>
    </lineage>
</organism>
<gene>
    <name evidence="1" type="ordered locus">XNC1_3241</name>
</gene>
<dbReference type="Proteomes" id="UP000008075">
    <property type="component" value="Chromosome"/>
</dbReference>